<keyword evidence="11 15" id="KW-0547">Nucleotide-binding</keyword>
<dbReference type="GO" id="GO:0032264">
    <property type="term" value="P:IMP salvage"/>
    <property type="evidence" value="ECO:0007669"/>
    <property type="project" value="UniProtKB-UniPathway"/>
</dbReference>
<keyword evidence="9 15" id="KW-0479">Metal-binding</keyword>
<evidence type="ECO:0000256" key="6">
    <source>
        <dbReference type="ARBA" id="ARBA00022490"/>
    </source>
</evidence>
<comment type="catalytic activity">
    <reaction evidence="13">
        <text>GMP + diphosphate = guanine + 5-phospho-alpha-D-ribose 1-diphosphate</text>
        <dbReference type="Rhea" id="RHEA:25424"/>
        <dbReference type="ChEBI" id="CHEBI:16235"/>
        <dbReference type="ChEBI" id="CHEBI:33019"/>
        <dbReference type="ChEBI" id="CHEBI:58017"/>
        <dbReference type="ChEBI" id="CHEBI:58115"/>
        <dbReference type="EC" id="2.4.2.8"/>
    </reaction>
    <physiologicalReaction direction="right-to-left" evidence="13">
        <dbReference type="Rhea" id="RHEA:25426"/>
    </physiologicalReaction>
</comment>
<feature type="domain" description="Phosphoribosyltransferase" evidence="16">
    <location>
        <begin position="42"/>
        <end position="186"/>
    </location>
</feature>
<dbReference type="EMBL" id="CADCSZ010000220">
    <property type="protein sequence ID" value="CAA9276979.1"/>
    <property type="molecule type" value="Genomic_DNA"/>
</dbReference>
<evidence type="ECO:0000256" key="1">
    <source>
        <dbReference type="ARBA" id="ARBA00001946"/>
    </source>
</evidence>
<dbReference type="AlphaFoldDB" id="A0A6J4JEE7"/>
<comment type="pathway">
    <text evidence="3 15">Purine metabolism; IMP biosynthesis via salvage pathway; IMP from hypoxanthine: step 1/1.</text>
</comment>
<dbReference type="PANTHER" id="PTHR43340:SF1">
    <property type="entry name" value="HYPOXANTHINE PHOSPHORIBOSYLTRANSFERASE"/>
    <property type="match status" value="1"/>
</dbReference>
<dbReference type="InterPro" id="IPR029057">
    <property type="entry name" value="PRTase-like"/>
</dbReference>
<evidence type="ECO:0000256" key="4">
    <source>
        <dbReference type="ARBA" id="ARBA00004676"/>
    </source>
</evidence>
<evidence type="ECO:0000256" key="11">
    <source>
        <dbReference type="ARBA" id="ARBA00022741"/>
    </source>
</evidence>
<dbReference type="UniPathway" id="UPA00591">
    <property type="reaction ID" value="UER00648"/>
</dbReference>
<dbReference type="GO" id="GO:0052657">
    <property type="term" value="F:guanine phosphoribosyltransferase activity"/>
    <property type="evidence" value="ECO:0007669"/>
    <property type="project" value="UniProtKB-ARBA"/>
</dbReference>
<dbReference type="GO" id="GO:0005829">
    <property type="term" value="C:cytosol"/>
    <property type="evidence" value="ECO:0007669"/>
    <property type="project" value="TreeGrafter"/>
</dbReference>
<dbReference type="Pfam" id="PF00156">
    <property type="entry name" value="Pribosyltran"/>
    <property type="match status" value="1"/>
</dbReference>
<dbReference type="InterPro" id="IPR000836">
    <property type="entry name" value="PRTase_dom"/>
</dbReference>
<comment type="subcellular location">
    <subcellularLocation>
        <location evidence="2 15">Cytoplasm</location>
    </subcellularLocation>
</comment>
<proteinExistence type="inferred from homology"/>
<keyword evidence="7 15" id="KW-0328">Glycosyltransferase</keyword>
<keyword evidence="12 15" id="KW-0460">Magnesium</keyword>
<protein>
    <recommendedName>
        <fullName evidence="15">Hypoxanthine phosphoribosyltransferase</fullName>
        <ecNumber evidence="15">2.4.2.8</ecNumber>
    </recommendedName>
</protein>
<dbReference type="CDD" id="cd06223">
    <property type="entry name" value="PRTases_typeI"/>
    <property type="match status" value="1"/>
</dbReference>
<keyword evidence="10 15" id="KW-0660">Purine salvage</keyword>
<dbReference type="GO" id="GO:0006178">
    <property type="term" value="P:guanine salvage"/>
    <property type="evidence" value="ECO:0007669"/>
    <property type="project" value="TreeGrafter"/>
</dbReference>
<name>A0A6J4JEE7_9ACTN</name>
<gene>
    <name evidence="17" type="ORF">AVDCRST_MAG76-3742</name>
</gene>
<evidence type="ECO:0000256" key="14">
    <source>
        <dbReference type="ARBA" id="ARBA00049402"/>
    </source>
</evidence>
<comment type="cofactor">
    <cofactor evidence="1 15">
        <name>Mg(2+)</name>
        <dbReference type="ChEBI" id="CHEBI:18420"/>
    </cofactor>
</comment>
<dbReference type="GO" id="GO:0000166">
    <property type="term" value="F:nucleotide binding"/>
    <property type="evidence" value="ECO:0007669"/>
    <property type="project" value="UniProtKB-KW"/>
</dbReference>
<keyword evidence="6 15" id="KW-0963">Cytoplasm</keyword>
<evidence type="ECO:0000256" key="13">
    <source>
        <dbReference type="ARBA" id="ARBA00048811"/>
    </source>
</evidence>
<dbReference type="SUPFAM" id="SSF53271">
    <property type="entry name" value="PRTase-like"/>
    <property type="match status" value="1"/>
</dbReference>
<evidence type="ECO:0000256" key="5">
    <source>
        <dbReference type="ARBA" id="ARBA00008391"/>
    </source>
</evidence>
<dbReference type="GO" id="GO:0004422">
    <property type="term" value="F:hypoxanthine phosphoribosyltransferase activity"/>
    <property type="evidence" value="ECO:0007669"/>
    <property type="project" value="InterPro"/>
</dbReference>
<evidence type="ECO:0000256" key="7">
    <source>
        <dbReference type="ARBA" id="ARBA00022676"/>
    </source>
</evidence>
<dbReference type="FunFam" id="3.40.50.2020:FF:000006">
    <property type="entry name" value="Hypoxanthine phosphoribosyltransferase"/>
    <property type="match status" value="1"/>
</dbReference>
<evidence type="ECO:0000313" key="17">
    <source>
        <dbReference type="EMBL" id="CAA9276979.1"/>
    </source>
</evidence>
<evidence type="ECO:0000256" key="3">
    <source>
        <dbReference type="ARBA" id="ARBA00004669"/>
    </source>
</evidence>
<dbReference type="InterPro" id="IPR005904">
    <property type="entry name" value="Hxn_phspho_trans"/>
</dbReference>
<dbReference type="GO" id="GO:0006166">
    <property type="term" value="P:purine ribonucleoside salvage"/>
    <property type="evidence" value="ECO:0007669"/>
    <property type="project" value="UniProtKB-KW"/>
</dbReference>
<sequence>MTALRHVAAAADGRKARAVPPPWGADPSLDRLVVSEDELQAVVRSLGERVSADHLGRGDEVLLCVAVLKGAFLFMADLARAITCPAEFDFMAVSSYGAATKTSGVVRIVKDLDADLSGRHVLVVEDVVDSGLTLSWLRKNLWARGPASLEVCALLVKEGLQRKDPDLRYEGFRIPPDFVVGYGLDADERYRNLPFICTYAPR</sequence>
<evidence type="ECO:0000256" key="9">
    <source>
        <dbReference type="ARBA" id="ARBA00022723"/>
    </source>
</evidence>
<evidence type="ECO:0000256" key="15">
    <source>
        <dbReference type="RuleBase" id="RU364099"/>
    </source>
</evidence>
<keyword evidence="8 15" id="KW-0808">Transferase</keyword>
<comment type="catalytic activity">
    <reaction evidence="14">
        <text>IMP + diphosphate = hypoxanthine + 5-phospho-alpha-D-ribose 1-diphosphate</text>
        <dbReference type="Rhea" id="RHEA:17973"/>
        <dbReference type="ChEBI" id="CHEBI:17368"/>
        <dbReference type="ChEBI" id="CHEBI:33019"/>
        <dbReference type="ChEBI" id="CHEBI:58017"/>
        <dbReference type="ChEBI" id="CHEBI:58053"/>
        <dbReference type="EC" id="2.4.2.8"/>
    </reaction>
    <physiologicalReaction direction="right-to-left" evidence="14">
        <dbReference type="Rhea" id="RHEA:17975"/>
    </physiologicalReaction>
</comment>
<dbReference type="GO" id="GO:0046100">
    <property type="term" value="P:hypoxanthine metabolic process"/>
    <property type="evidence" value="ECO:0007669"/>
    <property type="project" value="TreeGrafter"/>
</dbReference>
<accession>A0A6J4JEE7</accession>
<dbReference type="Gene3D" id="3.40.50.2020">
    <property type="match status" value="1"/>
</dbReference>
<dbReference type="NCBIfam" id="TIGR01203">
    <property type="entry name" value="HGPRTase"/>
    <property type="match status" value="1"/>
</dbReference>
<comment type="pathway">
    <text evidence="4">Purine metabolism; GMP biosynthesis via salvage pathway; GMP from guanine: step 1/1.</text>
</comment>
<dbReference type="EC" id="2.4.2.8" evidence="15"/>
<dbReference type="GO" id="GO:0032263">
    <property type="term" value="P:GMP salvage"/>
    <property type="evidence" value="ECO:0007669"/>
    <property type="project" value="TreeGrafter"/>
</dbReference>
<evidence type="ECO:0000256" key="10">
    <source>
        <dbReference type="ARBA" id="ARBA00022726"/>
    </source>
</evidence>
<evidence type="ECO:0000259" key="16">
    <source>
        <dbReference type="Pfam" id="PF00156"/>
    </source>
</evidence>
<dbReference type="PANTHER" id="PTHR43340">
    <property type="entry name" value="HYPOXANTHINE-GUANINE PHOSPHORIBOSYLTRANSFERASE"/>
    <property type="match status" value="1"/>
</dbReference>
<evidence type="ECO:0000256" key="12">
    <source>
        <dbReference type="ARBA" id="ARBA00022842"/>
    </source>
</evidence>
<dbReference type="InterPro" id="IPR050408">
    <property type="entry name" value="HGPRT"/>
</dbReference>
<comment type="similarity">
    <text evidence="5 15">Belongs to the purine/pyrimidine phosphoribosyltransferase family.</text>
</comment>
<evidence type="ECO:0000256" key="8">
    <source>
        <dbReference type="ARBA" id="ARBA00022679"/>
    </source>
</evidence>
<evidence type="ECO:0000256" key="2">
    <source>
        <dbReference type="ARBA" id="ARBA00004496"/>
    </source>
</evidence>
<reference evidence="17" key="1">
    <citation type="submission" date="2020-02" db="EMBL/GenBank/DDBJ databases">
        <authorList>
            <person name="Meier V. D."/>
        </authorList>
    </citation>
    <scope>NUCLEOTIDE SEQUENCE</scope>
    <source>
        <strain evidence="17">AVDCRST_MAG76</strain>
    </source>
</reference>
<dbReference type="GO" id="GO:0000287">
    <property type="term" value="F:magnesium ion binding"/>
    <property type="evidence" value="ECO:0007669"/>
    <property type="project" value="TreeGrafter"/>
</dbReference>
<organism evidence="17">
    <name type="scientific">uncultured Acidimicrobiales bacterium</name>
    <dbReference type="NCBI Taxonomy" id="310071"/>
    <lineage>
        <taxon>Bacteria</taxon>
        <taxon>Bacillati</taxon>
        <taxon>Actinomycetota</taxon>
        <taxon>Acidimicrobiia</taxon>
        <taxon>Acidimicrobiales</taxon>
        <taxon>environmental samples</taxon>
    </lineage>
</organism>